<gene>
    <name evidence="8" type="ORF">MCYG_06554</name>
</gene>
<dbReference type="InterPro" id="IPR036259">
    <property type="entry name" value="MFS_trans_sf"/>
</dbReference>
<feature type="transmembrane region" description="Helical" evidence="6">
    <location>
        <begin position="305"/>
        <end position="327"/>
    </location>
</feature>
<evidence type="ECO:0000256" key="4">
    <source>
        <dbReference type="ARBA" id="ARBA00023136"/>
    </source>
</evidence>
<dbReference type="PROSITE" id="PS50850">
    <property type="entry name" value="MFS"/>
    <property type="match status" value="1"/>
</dbReference>
<keyword evidence="4 6" id="KW-0472">Membrane</keyword>
<evidence type="ECO:0000259" key="7">
    <source>
        <dbReference type="PROSITE" id="PS50850"/>
    </source>
</evidence>
<dbReference type="OMA" id="ASTMGWA"/>
<evidence type="ECO:0000313" key="9">
    <source>
        <dbReference type="Proteomes" id="UP000002035"/>
    </source>
</evidence>
<dbReference type="GO" id="GO:0022857">
    <property type="term" value="F:transmembrane transporter activity"/>
    <property type="evidence" value="ECO:0007669"/>
    <property type="project" value="InterPro"/>
</dbReference>
<dbReference type="PRINTS" id="PR01036">
    <property type="entry name" value="TCRTETB"/>
</dbReference>
<feature type="transmembrane region" description="Helical" evidence="6">
    <location>
        <begin position="131"/>
        <end position="152"/>
    </location>
</feature>
<feature type="domain" description="Major facilitator superfamily (MFS) profile" evidence="7">
    <location>
        <begin position="40"/>
        <end position="530"/>
    </location>
</feature>
<keyword evidence="3 6" id="KW-1133">Transmembrane helix</keyword>
<evidence type="ECO:0000256" key="5">
    <source>
        <dbReference type="SAM" id="MobiDB-lite"/>
    </source>
</evidence>
<dbReference type="HOGENOM" id="CLU_000960_22_0_1"/>
<feature type="transmembrane region" description="Helical" evidence="6">
    <location>
        <begin position="104"/>
        <end position="125"/>
    </location>
</feature>
<protein>
    <recommendedName>
        <fullName evidence="7">Major facilitator superfamily (MFS) profile domain-containing protein</fullName>
    </recommendedName>
</protein>
<sequence>MGNTNIDEETAGQSGVTVAVAEGAGDANPKKSLSYRFWIAFWAIAFTNLAAAYDSTTLAVALPAISMDLGGSSIEAFWTGTSYLLATTILMLIWVTLSDAFGRRLIITIALLIFAVGAVVCAIAHNWTQMLTGRTVQGIGGGGIIAMTTVIITDMVPLRERPKLFACISAVWAVGSTTGPIIGGILAQRGAWQWIFWLNLPIVAISMAGIVPFLRLSSRSRTLSERLALFDFPGSALMIASLTSFLIPVTWGGVQYPWDSWHTLVPLTLGAVGLGVFGTYEFLARSWTGKRVVFIPPTVFRNRSVGILYAGSVFHGLVLYSLVYYLPEYFQSVKSYTPLISGVLGLPQTATIVPCSVIVGVAVGKTGKYRWAIWAGWTLTCLGLGILILLGIQTAVIQWVFLAAVSGFGIGLLFPSVPLAIQASVPQEDVAMAATLVQFFRFLGQTLGVAMGGAIVDNQLRRNLVKAGLPEQPASLLKLIRILKELQPDTTLAIALKGAMSKSFRTIWVVMCIFSAANLLLSLFVVEYSLNQEHRTEQRFIHEEGEHVDSNKDSGAASSSPVPSSQ</sequence>
<dbReference type="eggNOG" id="KOG0254">
    <property type="taxonomic scope" value="Eukaryota"/>
</dbReference>
<evidence type="ECO:0000313" key="8">
    <source>
        <dbReference type="EMBL" id="EEQ33735.1"/>
    </source>
</evidence>
<keyword evidence="9" id="KW-1185">Reference proteome</keyword>
<evidence type="ECO:0000256" key="2">
    <source>
        <dbReference type="ARBA" id="ARBA00022692"/>
    </source>
</evidence>
<feature type="transmembrane region" description="Helical" evidence="6">
    <location>
        <begin position="228"/>
        <end position="251"/>
    </location>
</feature>
<evidence type="ECO:0000256" key="6">
    <source>
        <dbReference type="SAM" id="Phobius"/>
    </source>
</evidence>
<evidence type="ECO:0000256" key="3">
    <source>
        <dbReference type="ARBA" id="ARBA00022989"/>
    </source>
</evidence>
<dbReference type="AlphaFoldDB" id="C5FV01"/>
<proteinExistence type="predicted"/>
<feature type="transmembrane region" description="Helical" evidence="6">
    <location>
        <begin position="194"/>
        <end position="216"/>
    </location>
</feature>
<feature type="transmembrane region" description="Helical" evidence="6">
    <location>
        <begin position="433"/>
        <end position="456"/>
    </location>
</feature>
<feature type="compositionally biased region" description="Basic and acidic residues" evidence="5">
    <location>
        <begin position="543"/>
        <end position="552"/>
    </location>
</feature>
<dbReference type="InterPro" id="IPR011701">
    <property type="entry name" value="MFS"/>
</dbReference>
<feature type="transmembrane region" description="Helical" evidence="6">
    <location>
        <begin position="263"/>
        <end position="284"/>
    </location>
</feature>
<feature type="transmembrane region" description="Helical" evidence="6">
    <location>
        <begin position="507"/>
        <end position="530"/>
    </location>
</feature>
<dbReference type="EMBL" id="DS995706">
    <property type="protein sequence ID" value="EEQ33735.1"/>
    <property type="molecule type" value="Genomic_DNA"/>
</dbReference>
<dbReference type="Gene3D" id="1.20.1720.10">
    <property type="entry name" value="Multidrug resistance protein D"/>
    <property type="match status" value="1"/>
</dbReference>
<feature type="transmembrane region" description="Helical" evidence="6">
    <location>
        <begin position="396"/>
        <end position="421"/>
    </location>
</feature>
<dbReference type="SUPFAM" id="SSF103473">
    <property type="entry name" value="MFS general substrate transporter"/>
    <property type="match status" value="1"/>
</dbReference>
<comment type="subcellular location">
    <subcellularLocation>
        <location evidence="1">Membrane</location>
        <topology evidence="1">Multi-pass membrane protein</topology>
    </subcellularLocation>
</comment>
<accession>C5FV01</accession>
<dbReference type="InterPro" id="IPR020846">
    <property type="entry name" value="MFS_dom"/>
</dbReference>
<dbReference type="Pfam" id="PF07690">
    <property type="entry name" value="MFS_1"/>
    <property type="match status" value="1"/>
</dbReference>
<dbReference type="Proteomes" id="UP000002035">
    <property type="component" value="Unassembled WGS sequence"/>
</dbReference>
<organism evidence="8 9">
    <name type="scientific">Arthroderma otae (strain ATCC MYA-4605 / CBS 113480)</name>
    <name type="common">Microsporum canis</name>
    <dbReference type="NCBI Taxonomy" id="554155"/>
    <lineage>
        <taxon>Eukaryota</taxon>
        <taxon>Fungi</taxon>
        <taxon>Dikarya</taxon>
        <taxon>Ascomycota</taxon>
        <taxon>Pezizomycotina</taxon>
        <taxon>Eurotiomycetes</taxon>
        <taxon>Eurotiomycetidae</taxon>
        <taxon>Onygenales</taxon>
        <taxon>Arthrodermataceae</taxon>
        <taxon>Microsporum</taxon>
    </lineage>
</organism>
<feature type="transmembrane region" description="Helical" evidence="6">
    <location>
        <begin position="77"/>
        <end position="97"/>
    </location>
</feature>
<dbReference type="Gene3D" id="1.20.1250.20">
    <property type="entry name" value="MFS general substrate transporter like domains"/>
    <property type="match status" value="1"/>
</dbReference>
<dbReference type="VEuPathDB" id="FungiDB:MCYG_06554"/>
<dbReference type="RefSeq" id="XP_002844590.1">
    <property type="nucleotide sequence ID" value="XM_002844544.1"/>
</dbReference>
<name>C5FV01_ARTOC</name>
<dbReference type="PANTHER" id="PTHR23501:SF59">
    <property type="entry name" value="MAJOR FACILITATOR SUPERFAMILY (MFS) PROFILE DOMAIN-CONTAINING PROTEIN-RELATED"/>
    <property type="match status" value="1"/>
</dbReference>
<dbReference type="GO" id="GO:0005886">
    <property type="term" value="C:plasma membrane"/>
    <property type="evidence" value="ECO:0007669"/>
    <property type="project" value="TreeGrafter"/>
</dbReference>
<feature type="region of interest" description="Disordered" evidence="5">
    <location>
        <begin position="543"/>
        <end position="566"/>
    </location>
</feature>
<evidence type="ECO:0000256" key="1">
    <source>
        <dbReference type="ARBA" id="ARBA00004141"/>
    </source>
</evidence>
<feature type="transmembrane region" description="Helical" evidence="6">
    <location>
        <begin position="37"/>
        <end position="65"/>
    </location>
</feature>
<dbReference type="OrthoDB" id="4204513at2759"/>
<dbReference type="PANTHER" id="PTHR23501">
    <property type="entry name" value="MAJOR FACILITATOR SUPERFAMILY"/>
    <property type="match status" value="1"/>
</dbReference>
<reference evidence="9" key="1">
    <citation type="journal article" date="2012" name="MBio">
        <title>Comparative genome analysis of Trichophyton rubrum and related dermatophytes reveals candidate genes involved in infection.</title>
        <authorList>
            <person name="Martinez D.A."/>
            <person name="Oliver B.G."/>
            <person name="Graeser Y."/>
            <person name="Goldberg J.M."/>
            <person name="Li W."/>
            <person name="Martinez-Rossi N.M."/>
            <person name="Monod M."/>
            <person name="Shelest E."/>
            <person name="Barton R.C."/>
            <person name="Birch E."/>
            <person name="Brakhage A.A."/>
            <person name="Chen Z."/>
            <person name="Gurr S.J."/>
            <person name="Heiman D."/>
            <person name="Heitman J."/>
            <person name="Kosti I."/>
            <person name="Rossi A."/>
            <person name="Saif S."/>
            <person name="Samalova M."/>
            <person name="Saunders C.W."/>
            <person name="Shea T."/>
            <person name="Summerbell R.C."/>
            <person name="Xu J."/>
            <person name="Young S."/>
            <person name="Zeng Q."/>
            <person name="Birren B.W."/>
            <person name="Cuomo C.A."/>
            <person name="White T.C."/>
        </authorList>
    </citation>
    <scope>NUCLEOTIDE SEQUENCE [LARGE SCALE GENOMIC DNA]</scope>
    <source>
        <strain evidence="9">ATCC MYA-4605 / CBS 113480</strain>
    </source>
</reference>
<dbReference type="GeneID" id="9222365"/>
<keyword evidence="2 6" id="KW-0812">Transmembrane</keyword>
<feature type="transmembrane region" description="Helical" evidence="6">
    <location>
        <begin position="164"/>
        <end position="188"/>
    </location>
</feature>
<feature type="transmembrane region" description="Helical" evidence="6">
    <location>
        <begin position="371"/>
        <end position="390"/>
    </location>
</feature>
<feature type="compositionally biased region" description="Low complexity" evidence="5">
    <location>
        <begin position="554"/>
        <end position="566"/>
    </location>
</feature>
<feature type="transmembrane region" description="Helical" evidence="6">
    <location>
        <begin position="339"/>
        <end position="364"/>
    </location>
</feature>